<dbReference type="PANTHER" id="PTHR24403:SF67">
    <property type="entry name" value="FI01116P-RELATED"/>
    <property type="match status" value="1"/>
</dbReference>
<feature type="domain" description="C2H2-type" evidence="7">
    <location>
        <begin position="19"/>
        <end position="46"/>
    </location>
</feature>
<evidence type="ECO:0000256" key="5">
    <source>
        <dbReference type="PROSITE-ProRule" id="PRU00042"/>
    </source>
</evidence>
<dbReference type="InterPro" id="IPR050688">
    <property type="entry name" value="Zinc_finger/UBP_domain"/>
</dbReference>
<evidence type="ECO:0000313" key="8">
    <source>
        <dbReference type="EMBL" id="KAE9387811.1"/>
    </source>
</evidence>
<keyword evidence="9" id="KW-1185">Reference proteome</keyword>
<gene>
    <name evidence="8" type="ORF">BT96DRAFT_867187</name>
</gene>
<feature type="compositionally biased region" description="Basic residues" evidence="6">
    <location>
        <begin position="96"/>
        <end position="114"/>
    </location>
</feature>
<accession>A0A6A4GQ17</accession>
<evidence type="ECO:0000256" key="2">
    <source>
        <dbReference type="ARBA" id="ARBA00022737"/>
    </source>
</evidence>
<proteinExistence type="predicted"/>
<dbReference type="PROSITE" id="PS50157">
    <property type="entry name" value="ZINC_FINGER_C2H2_2"/>
    <property type="match status" value="2"/>
</dbReference>
<dbReference type="Gene3D" id="3.30.160.60">
    <property type="entry name" value="Classic Zinc Finger"/>
    <property type="match status" value="2"/>
</dbReference>
<feature type="domain" description="C2H2-type" evidence="7">
    <location>
        <begin position="50"/>
        <end position="79"/>
    </location>
</feature>
<dbReference type="PANTHER" id="PTHR24403">
    <property type="entry name" value="ZINC FINGER PROTEIN"/>
    <property type="match status" value="1"/>
</dbReference>
<dbReference type="InterPro" id="IPR036236">
    <property type="entry name" value="Znf_C2H2_sf"/>
</dbReference>
<dbReference type="EMBL" id="ML769779">
    <property type="protein sequence ID" value="KAE9387811.1"/>
    <property type="molecule type" value="Genomic_DNA"/>
</dbReference>
<dbReference type="InterPro" id="IPR013087">
    <property type="entry name" value="Znf_C2H2_type"/>
</dbReference>
<dbReference type="SUPFAM" id="SSF57667">
    <property type="entry name" value="beta-beta-alpha zinc fingers"/>
    <property type="match status" value="1"/>
</dbReference>
<evidence type="ECO:0000256" key="3">
    <source>
        <dbReference type="ARBA" id="ARBA00022771"/>
    </source>
</evidence>
<reference evidence="8" key="1">
    <citation type="journal article" date="2019" name="Environ. Microbiol.">
        <title>Fungal ecological strategies reflected in gene transcription - a case study of two litter decomposers.</title>
        <authorList>
            <person name="Barbi F."/>
            <person name="Kohler A."/>
            <person name="Barry K."/>
            <person name="Baskaran P."/>
            <person name="Daum C."/>
            <person name="Fauchery L."/>
            <person name="Ihrmark K."/>
            <person name="Kuo A."/>
            <person name="LaButti K."/>
            <person name="Lipzen A."/>
            <person name="Morin E."/>
            <person name="Grigoriev I.V."/>
            <person name="Henrissat B."/>
            <person name="Lindahl B."/>
            <person name="Martin F."/>
        </authorList>
    </citation>
    <scope>NUCLEOTIDE SEQUENCE</scope>
    <source>
        <strain evidence="8">JB14</strain>
    </source>
</reference>
<sequence length="232" mass="25943">MPRARSLKNGQPSEAYNPASCPICNAVISNKTDLPRHMKIHSNDREKLMHRCPYPECTFENLQRSNVETHIRTHTKSKTNSCPECDFTTVDPGSLTRHRKRIHGYIPKLRRSRQPKPQSEAGDDIPKSFDLRFSPYSAPLVEPQGDPSYCDPSHYDSGSSTTPPAPDLFQQTLSDSRSTRSRSPAGPPPKEYLVVQQHSVFETSSPQRMILPPISASRVSPPIDPALLAEDS</sequence>
<keyword evidence="3 5" id="KW-0863">Zinc-finger</keyword>
<organism evidence="8 9">
    <name type="scientific">Gymnopus androsaceus JB14</name>
    <dbReference type="NCBI Taxonomy" id="1447944"/>
    <lineage>
        <taxon>Eukaryota</taxon>
        <taxon>Fungi</taxon>
        <taxon>Dikarya</taxon>
        <taxon>Basidiomycota</taxon>
        <taxon>Agaricomycotina</taxon>
        <taxon>Agaricomycetes</taxon>
        <taxon>Agaricomycetidae</taxon>
        <taxon>Agaricales</taxon>
        <taxon>Marasmiineae</taxon>
        <taxon>Omphalotaceae</taxon>
        <taxon>Gymnopus</taxon>
    </lineage>
</organism>
<dbReference type="PROSITE" id="PS00028">
    <property type="entry name" value="ZINC_FINGER_C2H2_1"/>
    <property type="match status" value="1"/>
</dbReference>
<dbReference type="Pfam" id="PF13909">
    <property type="entry name" value="zf-H2C2_5"/>
    <property type="match status" value="1"/>
</dbReference>
<evidence type="ECO:0000256" key="1">
    <source>
        <dbReference type="ARBA" id="ARBA00022723"/>
    </source>
</evidence>
<dbReference type="OrthoDB" id="654211at2759"/>
<keyword evidence="4" id="KW-0862">Zinc</keyword>
<evidence type="ECO:0000313" key="9">
    <source>
        <dbReference type="Proteomes" id="UP000799118"/>
    </source>
</evidence>
<dbReference type="Proteomes" id="UP000799118">
    <property type="component" value="Unassembled WGS sequence"/>
</dbReference>
<evidence type="ECO:0000256" key="6">
    <source>
        <dbReference type="SAM" id="MobiDB-lite"/>
    </source>
</evidence>
<dbReference type="GO" id="GO:0008270">
    <property type="term" value="F:zinc ion binding"/>
    <property type="evidence" value="ECO:0007669"/>
    <property type="project" value="UniProtKB-KW"/>
</dbReference>
<dbReference type="InterPro" id="IPR015318">
    <property type="entry name" value="Znf_GAGA-bd_fac"/>
</dbReference>
<name>A0A6A4GQ17_9AGAR</name>
<keyword evidence="2" id="KW-0677">Repeat</keyword>
<keyword evidence="1" id="KW-0479">Metal-binding</keyword>
<feature type="region of interest" description="Disordered" evidence="6">
    <location>
        <begin position="93"/>
        <end position="192"/>
    </location>
</feature>
<evidence type="ECO:0000259" key="7">
    <source>
        <dbReference type="PROSITE" id="PS50157"/>
    </source>
</evidence>
<dbReference type="SMART" id="SM00355">
    <property type="entry name" value="ZnF_C2H2"/>
    <property type="match status" value="3"/>
</dbReference>
<dbReference type="Pfam" id="PF09237">
    <property type="entry name" value="GAGA"/>
    <property type="match status" value="1"/>
</dbReference>
<dbReference type="GO" id="GO:0045944">
    <property type="term" value="P:positive regulation of transcription by RNA polymerase II"/>
    <property type="evidence" value="ECO:0007669"/>
    <property type="project" value="TreeGrafter"/>
</dbReference>
<feature type="region of interest" description="Disordered" evidence="6">
    <location>
        <begin position="204"/>
        <end position="232"/>
    </location>
</feature>
<evidence type="ECO:0000256" key="4">
    <source>
        <dbReference type="ARBA" id="ARBA00022833"/>
    </source>
</evidence>
<dbReference type="AlphaFoldDB" id="A0A6A4GQ17"/>
<dbReference type="GO" id="GO:0005634">
    <property type="term" value="C:nucleus"/>
    <property type="evidence" value="ECO:0007669"/>
    <property type="project" value="TreeGrafter"/>
</dbReference>
<protein>
    <recommendedName>
        <fullName evidence="7">C2H2-type domain-containing protein</fullName>
    </recommendedName>
</protein>